<keyword evidence="4" id="KW-0378">Hydrolase</keyword>
<dbReference type="GO" id="GO:0010945">
    <property type="term" value="F:coenzyme A diphosphatase activity"/>
    <property type="evidence" value="ECO:0007669"/>
    <property type="project" value="InterPro"/>
</dbReference>
<evidence type="ECO:0000256" key="1">
    <source>
        <dbReference type="ARBA" id="ARBA00001936"/>
    </source>
</evidence>
<dbReference type="Proteomes" id="UP000191153">
    <property type="component" value="Unassembled WGS sequence"/>
</dbReference>
<sequence length="211" mass="24843">MDFSEKIIGKDKYFNSAVLVLLIKDKDKYSILFQKRNKNIRQGGEISFPGGKVEKNDKSSLDTALRETYEEVGLEEKHMDIKGKIGTLIIPTGVLVEAYLAIIEVKHLDKLKLNYSEVEECFTVPLDYFLNTKPREERLKVETHPYYEENGKIYQFPARELNLPERYYKSWSGMPRKVYIYLYENRVIWGLTAEIIMELIKILKEEKITWC</sequence>
<comment type="cofactor">
    <cofactor evidence="1">
        <name>Mn(2+)</name>
        <dbReference type="ChEBI" id="CHEBI:29035"/>
    </cofactor>
</comment>
<proteinExistence type="predicted"/>
<dbReference type="Gene3D" id="3.90.79.10">
    <property type="entry name" value="Nucleoside Triphosphate Pyrophosphohydrolase"/>
    <property type="match status" value="1"/>
</dbReference>
<feature type="domain" description="Nudix hydrolase" evidence="7">
    <location>
        <begin position="13"/>
        <end position="152"/>
    </location>
</feature>
<evidence type="ECO:0000256" key="3">
    <source>
        <dbReference type="ARBA" id="ARBA00022723"/>
    </source>
</evidence>
<dbReference type="AlphaFoldDB" id="A0A1T4MBT6"/>
<dbReference type="RefSeq" id="WP_078693637.1">
    <property type="nucleotide sequence ID" value="NZ_FUWX01000008.1"/>
</dbReference>
<name>A0A1T4MBT6_9FUSO</name>
<organism evidence="8 9">
    <name type="scientific">Cetobacterium ceti</name>
    <dbReference type="NCBI Taxonomy" id="180163"/>
    <lineage>
        <taxon>Bacteria</taxon>
        <taxon>Fusobacteriati</taxon>
        <taxon>Fusobacteriota</taxon>
        <taxon>Fusobacteriia</taxon>
        <taxon>Fusobacteriales</taxon>
        <taxon>Fusobacteriaceae</taxon>
        <taxon>Cetobacterium</taxon>
    </lineage>
</organism>
<evidence type="ECO:0000259" key="7">
    <source>
        <dbReference type="PROSITE" id="PS51462"/>
    </source>
</evidence>
<accession>A0A1T4MBT6</accession>
<dbReference type="PANTHER" id="PTHR12992:SF11">
    <property type="entry name" value="MITOCHONDRIAL COENZYME A DIPHOSPHATASE NUDT8"/>
    <property type="match status" value="1"/>
</dbReference>
<dbReference type="CDD" id="cd03426">
    <property type="entry name" value="NUDIX_CoAse_Nudt7"/>
    <property type="match status" value="1"/>
</dbReference>
<reference evidence="8 9" key="1">
    <citation type="submission" date="2017-02" db="EMBL/GenBank/DDBJ databases">
        <authorList>
            <person name="Peterson S.W."/>
        </authorList>
    </citation>
    <scope>NUCLEOTIDE SEQUENCE [LARGE SCALE GENOMIC DNA]</scope>
    <source>
        <strain evidence="8 9">ATCC 700028</strain>
    </source>
</reference>
<evidence type="ECO:0000256" key="6">
    <source>
        <dbReference type="ARBA" id="ARBA00023211"/>
    </source>
</evidence>
<dbReference type="InterPro" id="IPR015797">
    <property type="entry name" value="NUDIX_hydrolase-like_dom_sf"/>
</dbReference>
<dbReference type="STRING" id="180163.SAMN02745174_01138"/>
<keyword evidence="9" id="KW-1185">Reference proteome</keyword>
<evidence type="ECO:0000256" key="5">
    <source>
        <dbReference type="ARBA" id="ARBA00022842"/>
    </source>
</evidence>
<dbReference type="Pfam" id="PF00293">
    <property type="entry name" value="NUDIX"/>
    <property type="match status" value="1"/>
</dbReference>
<dbReference type="PANTHER" id="PTHR12992">
    <property type="entry name" value="NUDIX HYDROLASE"/>
    <property type="match status" value="1"/>
</dbReference>
<dbReference type="InterPro" id="IPR045121">
    <property type="entry name" value="CoAse"/>
</dbReference>
<dbReference type="OrthoDB" id="9802805at2"/>
<comment type="cofactor">
    <cofactor evidence="2">
        <name>Mg(2+)</name>
        <dbReference type="ChEBI" id="CHEBI:18420"/>
    </cofactor>
</comment>
<dbReference type="GO" id="GO:0046872">
    <property type="term" value="F:metal ion binding"/>
    <property type="evidence" value="ECO:0007669"/>
    <property type="project" value="UniProtKB-KW"/>
</dbReference>
<evidence type="ECO:0000313" key="8">
    <source>
        <dbReference type="EMBL" id="SJZ64174.1"/>
    </source>
</evidence>
<keyword evidence="6" id="KW-0464">Manganese</keyword>
<gene>
    <name evidence="8" type="ORF">SAMN02745174_01138</name>
</gene>
<dbReference type="PROSITE" id="PS51462">
    <property type="entry name" value="NUDIX"/>
    <property type="match status" value="1"/>
</dbReference>
<evidence type="ECO:0000256" key="4">
    <source>
        <dbReference type="ARBA" id="ARBA00022801"/>
    </source>
</evidence>
<dbReference type="EMBL" id="FUWX01000008">
    <property type="protein sequence ID" value="SJZ64174.1"/>
    <property type="molecule type" value="Genomic_DNA"/>
</dbReference>
<protein>
    <submittedName>
        <fullName evidence="8">NUDIX domain-containing protein</fullName>
    </submittedName>
</protein>
<dbReference type="SUPFAM" id="SSF55811">
    <property type="entry name" value="Nudix"/>
    <property type="match status" value="1"/>
</dbReference>
<evidence type="ECO:0000313" key="9">
    <source>
        <dbReference type="Proteomes" id="UP000191153"/>
    </source>
</evidence>
<evidence type="ECO:0000256" key="2">
    <source>
        <dbReference type="ARBA" id="ARBA00001946"/>
    </source>
</evidence>
<dbReference type="InterPro" id="IPR000086">
    <property type="entry name" value="NUDIX_hydrolase_dom"/>
</dbReference>
<keyword evidence="3" id="KW-0479">Metal-binding</keyword>
<keyword evidence="5" id="KW-0460">Magnesium</keyword>